<reference evidence="1 2" key="1">
    <citation type="submission" date="2019-05" db="EMBL/GenBank/DDBJ databases">
        <title>Emergence of the Ug99 lineage of the wheat stem rust pathogen through somatic hybridization.</title>
        <authorList>
            <person name="Li F."/>
            <person name="Upadhyaya N.M."/>
            <person name="Sperschneider J."/>
            <person name="Matny O."/>
            <person name="Nguyen-Phuc H."/>
            <person name="Mago R."/>
            <person name="Raley C."/>
            <person name="Miller M.E."/>
            <person name="Silverstein K.A.T."/>
            <person name="Henningsen E."/>
            <person name="Hirsch C.D."/>
            <person name="Visser B."/>
            <person name="Pretorius Z.A."/>
            <person name="Steffenson B.J."/>
            <person name="Schwessinger B."/>
            <person name="Dodds P.N."/>
            <person name="Figueroa M."/>
        </authorList>
    </citation>
    <scope>NUCLEOTIDE SEQUENCE [LARGE SCALE GENOMIC DNA]</scope>
    <source>
        <strain evidence="1">21-0</strain>
    </source>
</reference>
<evidence type="ECO:0000313" key="2">
    <source>
        <dbReference type="Proteomes" id="UP000324748"/>
    </source>
</evidence>
<accession>A0A5B0N364</accession>
<keyword evidence="2" id="KW-1185">Reference proteome</keyword>
<dbReference type="EMBL" id="VSWC01000118">
    <property type="protein sequence ID" value="KAA1083697.1"/>
    <property type="molecule type" value="Genomic_DNA"/>
</dbReference>
<dbReference type="AlphaFoldDB" id="A0A5B0N364"/>
<gene>
    <name evidence="1" type="ORF">PGT21_004237</name>
</gene>
<comment type="caution">
    <text evidence="1">The sequence shown here is derived from an EMBL/GenBank/DDBJ whole genome shotgun (WGS) entry which is preliminary data.</text>
</comment>
<protein>
    <submittedName>
        <fullName evidence="1">Uncharacterized protein</fullName>
    </submittedName>
</protein>
<organism evidence="1 2">
    <name type="scientific">Puccinia graminis f. sp. tritici</name>
    <dbReference type="NCBI Taxonomy" id="56615"/>
    <lineage>
        <taxon>Eukaryota</taxon>
        <taxon>Fungi</taxon>
        <taxon>Dikarya</taxon>
        <taxon>Basidiomycota</taxon>
        <taxon>Pucciniomycotina</taxon>
        <taxon>Pucciniomycetes</taxon>
        <taxon>Pucciniales</taxon>
        <taxon>Pucciniaceae</taxon>
        <taxon>Puccinia</taxon>
    </lineage>
</organism>
<sequence>MMQEVEEIRGGCRWVDPYLIAIQSSGQFGKSRQLLLVCRPTRGTSKAGHHPAWSFTGDRAVHT</sequence>
<name>A0A5B0N364_PUCGR</name>
<dbReference type="Proteomes" id="UP000324748">
    <property type="component" value="Unassembled WGS sequence"/>
</dbReference>
<proteinExistence type="predicted"/>
<evidence type="ECO:0000313" key="1">
    <source>
        <dbReference type="EMBL" id="KAA1083697.1"/>
    </source>
</evidence>